<evidence type="ECO:0000259" key="7">
    <source>
        <dbReference type="PROSITE" id="PS50850"/>
    </source>
</evidence>
<dbReference type="InterPro" id="IPR020846">
    <property type="entry name" value="MFS_dom"/>
</dbReference>
<comment type="subcellular location">
    <subcellularLocation>
        <location evidence="1">Cell membrane</location>
        <topology evidence="1">Multi-pass membrane protein</topology>
    </subcellularLocation>
</comment>
<reference evidence="9" key="1">
    <citation type="submission" date="2016-10" db="EMBL/GenBank/DDBJ databases">
        <authorList>
            <person name="Varghese N."/>
            <person name="Submissions S."/>
        </authorList>
    </citation>
    <scope>NUCLEOTIDE SEQUENCE [LARGE SCALE GENOMIC DNA]</scope>
    <source>
        <strain evidence="9">DSM 17038</strain>
    </source>
</reference>
<dbReference type="InterPro" id="IPR011701">
    <property type="entry name" value="MFS"/>
</dbReference>
<dbReference type="OrthoDB" id="102502at2"/>
<dbReference type="PANTHER" id="PTHR42718">
    <property type="entry name" value="MAJOR FACILITATOR SUPERFAMILY MULTIDRUG TRANSPORTER MFSC"/>
    <property type="match status" value="1"/>
</dbReference>
<feature type="transmembrane region" description="Helical" evidence="6">
    <location>
        <begin position="334"/>
        <end position="355"/>
    </location>
</feature>
<feature type="transmembrane region" description="Helical" evidence="6">
    <location>
        <begin position="199"/>
        <end position="219"/>
    </location>
</feature>
<dbReference type="Gene3D" id="1.20.1250.20">
    <property type="entry name" value="MFS general substrate transporter like domains"/>
    <property type="match status" value="1"/>
</dbReference>
<dbReference type="GO" id="GO:0005886">
    <property type="term" value="C:plasma membrane"/>
    <property type="evidence" value="ECO:0007669"/>
    <property type="project" value="UniProtKB-SubCell"/>
</dbReference>
<keyword evidence="9" id="KW-1185">Reference proteome</keyword>
<evidence type="ECO:0000256" key="5">
    <source>
        <dbReference type="ARBA" id="ARBA00023136"/>
    </source>
</evidence>
<keyword evidence="4 6" id="KW-1133">Transmembrane helix</keyword>
<dbReference type="RefSeq" id="WP_092470913.1">
    <property type="nucleotide sequence ID" value="NZ_FOOX01000005.1"/>
</dbReference>
<sequence length="465" mass="51279">MSKSTFLKRNRKYVIFTITSLALLISSANSTIVATALPTIQRSLKADLSWTAWIITAYQLMTLIMLPVMGRISDQWGRKRVFMVCIIIFTVSSALCAFSANIYWLILFRFLQALGGSGFMPTSMGIVGDYFKENRARAIGLFTTIFPLGGIVGPAFGGLILDYASWQVIFLINVPFGVIVLFLSYLLLEPDTRLNHTRLDFVGISFLAATMLCMMLFLTRVSENPVLLHSWLTWMFLLLGIALLWAFLRWETTTPAPVLELDLLRNRTFLIINGLNLLYGACVFGLMAFIPYYGQVAYGLSNLASGSMLTVRALGMMGMSALTSVLLSRLGYRLPMAAGFLILAVSVLALTLFPHHPIIFGLVIPNYWWLAVMIFVSGMGVGMASPSSNNAAIELMPEKIAEISGLRGMFRQTGGVLGTSLIVLTLSRFHDQLVGFHFIFGAMSLLLVAAIPFIRGVPDGRRTVA</sequence>
<evidence type="ECO:0000256" key="3">
    <source>
        <dbReference type="ARBA" id="ARBA00022692"/>
    </source>
</evidence>
<feature type="transmembrane region" description="Helical" evidence="6">
    <location>
        <begin position="138"/>
        <end position="160"/>
    </location>
</feature>
<dbReference type="CDD" id="cd17321">
    <property type="entry name" value="MFS_MMR_MDR_like"/>
    <property type="match status" value="1"/>
</dbReference>
<dbReference type="AlphaFoldDB" id="A0A1I2SCB6"/>
<keyword evidence="5 6" id="KW-0472">Membrane</keyword>
<dbReference type="PROSITE" id="PS50850">
    <property type="entry name" value="MFS"/>
    <property type="match status" value="1"/>
</dbReference>
<feature type="transmembrane region" description="Helical" evidence="6">
    <location>
        <begin position="110"/>
        <end position="131"/>
    </location>
</feature>
<evidence type="ECO:0000256" key="2">
    <source>
        <dbReference type="ARBA" id="ARBA00022448"/>
    </source>
</evidence>
<dbReference type="GO" id="GO:0022857">
    <property type="term" value="F:transmembrane transporter activity"/>
    <property type="evidence" value="ECO:0007669"/>
    <property type="project" value="InterPro"/>
</dbReference>
<feature type="transmembrane region" description="Helical" evidence="6">
    <location>
        <begin position="408"/>
        <end position="427"/>
    </location>
</feature>
<dbReference type="STRING" id="341036.SAMN05660649_01862"/>
<name>A0A1I2SCB6_9FIRM</name>
<evidence type="ECO:0000313" key="8">
    <source>
        <dbReference type="EMBL" id="SFG50464.1"/>
    </source>
</evidence>
<dbReference type="Gene3D" id="1.20.1720.10">
    <property type="entry name" value="Multidrug resistance protein D"/>
    <property type="match status" value="1"/>
</dbReference>
<protein>
    <submittedName>
        <fullName evidence="8">Drug resistance transporter, EmrB/QacA subfamily</fullName>
    </submittedName>
</protein>
<dbReference type="PANTHER" id="PTHR42718:SF9">
    <property type="entry name" value="MAJOR FACILITATOR SUPERFAMILY MULTIDRUG TRANSPORTER MFSC"/>
    <property type="match status" value="1"/>
</dbReference>
<evidence type="ECO:0000256" key="4">
    <source>
        <dbReference type="ARBA" id="ARBA00022989"/>
    </source>
</evidence>
<organism evidence="8 9">
    <name type="scientific">Desulfotruncus arcticus DSM 17038</name>
    <dbReference type="NCBI Taxonomy" id="1121424"/>
    <lineage>
        <taxon>Bacteria</taxon>
        <taxon>Bacillati</taxon>
        <taxon>Bacillota</taxon>
        <taxon>Clostridia</taxon>
        <taxon>Eubacteriales</taxon>
        <taxon>Desulfallaceae</taxon>
        <taxon>Desulfotruncus</taxon>
    </lineage>
</organism>
<evidence type="ECO:0000256" key="1">
    <source>
        <dbReference type="ARBA" id="ARBA00004651"/>
    </source>
</evidence>
<dbReference type="InterPro" id="IPR036259">
    <property type="entry name" value="MFS_trans_sf"/>
</dbReference>
<evidence type="ECO:0000313" key="9">
    <source>
        <dbReference type="Proteomes" id="UP000199337"/>
    </source>
</evidence>
<feature type="transmembrane region" description="Helical" evidence="6">
    <location>
        <begin position="367"/>
        <end position="387"/>
    </location>
</feature>
<dbReference type="Pfam" id="PF07690">
    <property type="entry name" value="MFS_1"/>
    <property type="match status" value="1"/>
</dbReference>
<proteinExistence type="predicted"/>
<feature type="transmembrane region" description="Helical" evidence="6">
    <location>
        <begin position="166"/>
        <end position="187"/>
    </location>
</feature>
<feature type="transmembrane region" description="Helical" evidence="6">
    <location>
        <begin position="81"/>
        <end position="104"/>
    </location>
</feature>
<feature type="transmembrane region" description="Helical" evidence="6">
    <location>
        <begin position="433"/>
        <end position="454"/>
    </location>
</feature>
<dbReference type="SUPFAM" id="SSF103473">
    <property type="entry name" value="MFS general substrate transporter"/>
    <property type="match status" value="1"/>
</dbReference>
<feature type="transmembrane region" description="Helical" evidence="6">
    <location>
        <begin position="50"/>
        <end position="69"/>
    </location>
</feature>
<dbReference type="Proteomes" id="UP000199337">
    <property type="component" value="Unassembled WGS sequence"/>
</dbReference>
<feature type="domain" description="Major facilitator superfamily (MFS) profile" evidence="7">
    <location>
        <begin position="15"/>
        <end position="459"/>
    </location>
</feature>
<evidence type="ECO:0000256" key="6">
    <source>
        <dbReference type="SAM" id="Phobius"/>
    </source>
</evidence>
<feature type="transmembrane region" description="Helical" evidence="6">
    <location>
        <begin position="306"/>
        <end position="327"/>
    </location>
</feature>
<feature type="transmembrane region" description="Helical" evidence="6">
    <location>
        <begin position="269"/>
        <end position="294"/>
    </location>
</feature>
<keyword evidence="2" id="KW-0813">Transport</keyword>
<accession>A0A1I2SCB6</accession>
<gene>
    <name evidence="8" type="ORF">SAMN05660649_01862</name>
</gene>
<keyword evidence="3 6" id="KW-0812">Transmembrane</keyword>
<feature type="transmembrane region" description="Helical" evidence="6">
    <location>
        <begin position="231"/>
        <end position="248"/>
    </location>
</feature>
<dbReference type="EMBL" id="FOOX01000005">
    <property type="protein sequence ID" value="SFG50464.1"/>
    <property type="molecule type" value="Genomic_DNA"/>
</dbReference>